<dbReference type="AlphaFoldDB" id="A0A2G6KA52"/>
<feature type="region of interest" description="Disordered" evidence="2">
    <location>
        <begin position="520"/>
        <end position="542"/>
    </location>
</feature>
<dbReference type="EMBL" id="PDSK01000111">
    <property type="protein sequence ID" value="PIE32586.1"/>
    <property type="molecule type" value="Genomic_DNA"/>
</dbReference>
<dbReference type="PANTHER" id="PTHR24348">
    <property type="entry name" value="SERINE/THREONINE-PROTEIN KINASE UNC-51-RELATED"/>
    <property type="match status" value="1"/>
</dbReference>
<dbReference type="SMART" id="SM00220">
    <property type="entry name" value="S_TKc"/>
    <property type="match status" value="1"/>
</dbReference>
<evidence type="ECO:0000313" key="5">
    <source>
        <dbReference type="EMBL" id="PIE32586.1"/>
    </source>
</evidence>
<accession>A0A2G6KA52</accession>
<dbReference type="PROSITE" id="PS50011">
    <property type="entry name" value="PROTEIN_KINASE_DOM"/>
    <property type="match status" value="1"/>
</dbReference>
<dbReference type="SMART" id="SM00240">
    <property type="entry name" value="FHA"/>
    <property type="match status" value="1"/>
</dbReference>
<dbReference type="InterPro" id="IPR045269">
    <property type="entry name" value="Atg1-like"/>
</dbReference>
<proteinExistence type="predicted"/>
<evidence type="ECO:0000256" key="2">
    <source>
        <dbReference type="SAM" id="MobiDB-lite"/>
    </source>
</evidence>
<dbReference type="InterPro" id="IPR008271">
    <property type="entry name" value="Ser/Thr_kinase_AS"/>
</dbReference>
<dbReference type="CDD" id="cd00060">
    <property type="entry name" value="FHA"/>
    <property type="match status" value="1"/>
</dbReference>
<sequence>MHVEISITAGPAKGQRFTFAKPDRFLFGRTLDARVSLPDDPYVSRQHFLLEISPPDCKITDLGSKNGTFVNGVRYGGRKPLRAGIQQAPRGIRETILKDGDKITVGDTQMNITIMSAPSKQNEKKNTVATLSYTPNDPVHQEQAPSSPTGLLGRLLKDAAEKKHPKAPLSKPPQNAHGFPEFEGYQIEEMIDRGGMGVVYKAITLKTGREVAIKVMHPHMAANPDNVSTFQREIDVTRQLTHHNIVQLFDHGKTDDLFYFVLEFVKGMNLYQFLEFRGGPLPLKEAASIMLDTLDGLAYAHQAKITMKIANGHEQSYIGIVHRDLKPQNILLGHSEKGWIAKISDFGISKSFESAGLTNITKPGEVLGTPMYWPREQITHYKYLNPATDVFSVAAVFYEMLTGRWVRDGFEELFERSQKQNRLASISDYMSVIVGNAAIPIRERNSNIPEAVANVIDRALLEVEVPYDERKMRDTLSQMRYPNARVFRNALETAFLESGLTEATMRKAQHDLGSQNKRFLRKAPSKKLSTQQKPQMKVDENLNGGVPASNGTIFYSTIRPSVTRSKEVTLLVLHLEESSEYIREVGDTYFSNTINNLYKRVRKHSSASELIFMKATGDGFLAVFTSMSAAFSIALSFLKKPIQVDIQVRMALHWGPVKIAHDGDVLGVEVHRVFRIGNVQMSEQIDAEYDGAPIPVSNRIVLTHQGLKHLNERDRAKFRYAGKYQLKGFEEGCGLWVLHKRQ</sequence>
<dbReference type="Gene3D" id="3.30.70.1230">
    <property type="entry name" value="Nucleotide cyclase"/>
    <property type="match status" value="1"/>
</dbReference>
<dbReference type="GO" id="GO:0005524">
    <property type="term" value="F:ATP binding"/>
    <property type="evidence" value="ECO:0007669"/>
    <property type="project" value="InterPro"/>
</dbReference>
<dbReference type="PROSITE" id="PS50006">
    <property type="entry name" value="FHA_DOMAIN"/>
    <property type="match status" value="1"/>
</dbReference>
<comment type="caution">
    <text evidence="5">The sequence shown here is derived from an EMBL/GenBank/DDBJ whole genome shotgun (WGS) entry which is preliminary data.</text>
</comment>
<evidence type="ECO:0000259" key="4">
    <source>
        <dbReference type="PROSITE" id="PS50011"/>
    </source>
</evidence>
<protein>
    <submittedName>
        <fullName evidence="5">Uncharacterized protein</fullName>
    </submittedName>
</protein>
<dbReference type="InterPro" id="IPR029787">
    <property type="entry name" value="Nucleotide_cyclase"/>
</dbReference>
<dbReference type="InterPro" id="IPR008984">
    <property type="entry name" value="SMAD_FHA_dom_sf"/>
</dbReference>
<evidence type="ECO:0000313" key="6">
    <source>
        <dbReference type="Proteomes" id="UP000230821"/>
    </source>
</evidence>
<dbReference type="Pfam" id="PF00069">
    <property type="entry name" value="Pkinase"/>
    <property type="match status" value="1"/>
</dbReference>
<dbReference type="Proteomes" id="UP000230821">
    <property type="component" value="Unassembled WGS sequence"/>
</dbReference>
<dbReference type="Gene3D" id="1.10.510.10">
    <property type="entry name" value="Transferase(Phosphotransferase) domain 1"/>
    <property type="match status" value="1"/>
</dbReference>
<dbReference type="Pfam" id="PF00498">
    <property type="entry name" value="FHA"/>
    <property type="match status" value="1"/>
</dbReference>
<dbReference type="SUPFAM" id="SSF56112">
    <property type="entry name" value="Protein kinase-like (PK-like)"/>
    <property type="match status" value="1"/>
</dbReference>
<dbReference type="GO" id="GO:0005737">
    <property type="term" value="C:cytoplasm"/>
    <property type="evidence" value="ECO:0007669"/>
    <property type="project" value="TreeGrafter"/>
</dbReference>
<dbReference type="InterPro" id="IPR000719">
    <property type="entry name" value="Prot_kinase_dom"/>
</dbReference>
<gene>
    <name evidence="5" type="ORF">CSA56_14870</name>
</gene>
<dbReference type="GO" id="GO:0004674">
    <property type="term" value="F:protein serine/threonine kinase activity"/>
    <property type="evidence" value="ECO:0007669"/>
    <property type="project" value="InterPro"/>
</dbReference>
<dbReference type="SUPFAM" id="SSF55073">
    <property type="entry name" value="Nucleotide cyclase"/>
    <property type="match status" value="1"/>
</dbReference>
<evidence type="ECO:0000259" key="3">
    <source>
        <dbReference type="PROSITE" id="PS50006"/>
    </source>
</evidence>
<dbReference type="Gene3D" id="2.60.200.20">
    <property type="match status" value="1"/>
</dbReference>
<dbReference type="CDD" id="cd14014">
    <property type="entry name" value="STKc_PknB_like"/>
    <property type="match status" value="1"/>
</dbReference>
<name>A0A2G6KA52_9BACT</name>
<feature type="domain" description="Protein kinase" evidence="4">
    <location>
        <begin position="185"/>
        <end position="496"/>
    </location>
</feature>
<comment type="subcellular location">
    <subcellularLocation>
        <location evidence="1">Membrane</location>
        <topology evidence="1">Single-pass membrane protein</topology>
    </subcellularLocation>
</comment>
<organism evidence="5 6">
    <name type="scientific">candidate division KSB3 bacterium</name>
    <dbReference type="NCBI Taxonomy" id="2044937"/>
    <lineage>
        <taxon>Bacteria</taxon>
        <taxon>candidate division KSB3</taxon>
    </lineage>
</organism>
<dbReference type="InterPro" id="IPR011009">
    <property type="entry name" value="Kinase-like_dom_sf"/>
</dbReference>
<dbReference type="Gene3D" id="3.30.200.20">
    <property type="entry name" value="Phosphorylase Kinase, domain 1"/>
    <property type="match status" value="1"/>
</dbReference>
<dbReference type="GO" id="GO:0016020">
    <property type="term" value="C:membrane"/>
    <property type="evidence" value="ECO:0007669"/>
    <property type="project" value="UniProtKB-SubCell"/>
</dbReference>
<reference evidence="5 6" key="1">
    <citation type="submission" date="2017-10" db="EMBL/GenBank/DDBJ databases">
        <title>Novel microbial diversity and functional potential in the marine mammal oral microbiome.</title>
        <authorList>
            <person name="Dudek N.K."/>
            <person name="Sun C.L."/>
            <person name="Burstein D."/>
            <person name="Kantor R.S."/>
            <person name="Aliaga Goltsman D.S."/>
            <person name="Bik E.M."/>
            <person name="Thomas B.C."/>
            <person name="Banfield J.F."/>
            <person name="Relman D.A."/>
        </authorList>
    </citation>
    <scope>NUCLEOTIDE SEQUENCE [LARGE SCALE GENOMIC DNA]</scope>
    <source>
        <strain evidence="5">DOLJORAL78_47_16</strain>
    </source>
</reference>
<dbReference type="InterPro" id="IPR000253">
    <property type="entry name" value="FHA_dom"/>
</dbReference>
<dbReference type="PROSITE" id="PS00108">
    <property type="entry name" value="PROTEIN_KINASE_ST"/>
    <property type="match status" value="1"/>
</dbReference>
<evidence type="ECO:0000256" key="1">
    <source>
        <dbReference type="ARBA" id="ARBA00004167"/>
    </source>
</evidence>
<feature type="domain" description="FHA" evidence="3">
    <location>
        <begin position="25"/>
        <end position="75"/>
    </location>
</feature>
<dbReference type="SUPFAM" id="SSF49879">
    <property type="entry name" value="SMAD/FHA domain"/>
    <property type="match status" value="1"/>
</dbReference>